<protein>
    <recommendedName>
        <fullName evidence="4">FMN-binding negative transcriptional regulator</fullName>
    </recommendedName>
</protein>
<dbReference type="Pfam" id="PF04299">
    <property type="entry name" value="FMN_bind_2"/>
    <property type="match status" value="1"/>
</dbReference>
<accession>A0A918VM04</accession>
<gene>
    <name evidence="2" type="ORF">GCM10008090_15620</name>
</gene>
<proteinExistence type="predicted"/>
<comment type="caution">
    <text evidence="2">The sequence shown here is derived from an EMBL/GenBank/DDBJ whole genome shotgun (WGS) entry which is preliminary data.</text>
</comment>
<dbReference type="RefSeq" id="WP_189399578.1">
    <property type="nucleotide sequence ID" value="NZ_BMXA01000002.1"/>
</dbReference>
<dbReference type="AlphaFoldDB" id="A0A918VM04"/>
<dbReference type="PANTHER" id="PTHR35802">
    <property type="entry name" value="PROTEASE SYNTHASE AND SPORULATION PROTEIN PAI 2"/>
    <property type="match status" value="1"/>
</dbReference>
<feature type="region of interest" description="Disordered" evidence="1">
    <location>
        <begin position="176"/>
        <end position="209"/>
    </location>
</feature>
<dbReference type="Proteomes" id="UP000614811">
    <property type="component" value="Unassembled WGS sequence"/>
</dbReference>
<name>A0A918VM04_9GAMM</name>
<dbReference type="PANTHER" id="PTHR35802:SF1">
    <property type="entry name" value="PROTEASE SYNTHASE AND SPORULATION PROTEIN PAI 2"/>
    <property type="match status" value="1"/>
</dbReference>
<evidence type="ECO:0000313" key="2">
    <source>
        <dbReference type="EMBL" id="GHA06814.1"/>
    </source>
</evidence>
<evidence type="ECO:0008006" key="4">
    <source>
        <dbReference type="Google" id="ProtNLM"/>
    </source>
</evidence>
<dbReference type="PIRSF" id="PIRSF010372">
    <property type="entry name" value="PaiB"/>
    <property type="match status" value="1"/>
</dbReference>
<dbReference type="InterPro" id="IPR012349">
    <property type="entry name" value="Split_barrel_FMN-bd"/>
</dbReference>
<sequence>MYVPKHFSQSDADELGALIRDHPFATLAWSGSDGVDAMHLPLLLCGSDSGQRLLGHVAKANSVWQAVPDGDPVLAIFHGPNQYISPNYYATKQEHGRVVPTWNYAVVHVRGRVYFKHDADEIRTILQALTSQHESDQRKPWGIEDAPEKYTRTLLRAIVGLELQIDSIEGKWKLSQNQPVENRRSVRDALSSKSDTSSAQMIALMPDPE</sequence>
<dbReference type="SUPFAM" id="SSF50475">
    <property type="entry name" value="FMN-binding split barrel"/>
    <property type="match status" value="1"/>
</dbReference>
<evidence type="ECO:0000313" key="3">
    <source>
        <dbReference type="Proteomes" id="UP000614811"/>
    </source>
</evidence>
<dbReference type="Gene3D" id="2.30.110.10">
    <property type="entry name" value="Electron Transport, Fmn-binding Protein, Chain A"/>
    <property type="match status" value="1"/>
</dbReference>
<dbReference type="InterPro" id="IPR007396">
    <property type="entry name" value="TR_PAI2-type"/>
</dbReference>
<dbReference type="EMBL" id="BMXA01000002">
    <property type="protein sequence ID" value="GHA06814.1"/>
    <property type="molecule type" value="Genomic_DNA"/>
</dbReference>
<organism evidence="2 3">
    <name type="scientific">Arenicella chitinivorans</name>
    <dbReference type="NCBI Taxonomy" id="1329800"/>
    <lineage>
        <taxon>Bacteria</taxon>
        <taxon>Pseudomonadati</taxon>
        <taxon>Pseudomonadota</taxon>
        <taxon>Gammaproteobacteria</taxon>
        <taxon>Arenicellales</taxon>
        <taxon>Arenicellaceae</taxon>
        <taxon>Arenicella</taxon>
    </lineage>
</organism>
<evidence type="ECO:0000256" key="1">
    <source>
        <dbReference type="SAM" id="MobiDB-lite"/>
    </source>
</evidence>
<reference evidence="2" key="2">
    <citation type="submission" date="2020-09" db="EMBL/GenBank/DDBJ databases">
        <authorList>
            <person name="Sun Q."/>
            <person name="Kim S."/>
        </authorList>
    </citation>
    <scope>NUCLEOTIDE SEQUENCE</scope>
    <source>
        <strain evidence="2">KCTC 12711</strain>
    </source>
</reference>
<reference evidence="2" key="1">
    <citation type="journal article" date="2014" name="Int. J. Syst. Evol. Microbiol.">
        <title>Complete genome sequence of Corynebacterium casei LMG S-19264T (=DSM 44701T), isolated from a smear-ripened cheese.</title>
        <authorList>
            <consortium name="US DOE Joint Genome Institute (JGI-PGF)"/>
            <person name="Walter F."/>
            <person name="Albersmeier A."/>
            <person name="Kalinowski J."/>
            <person name="Ruckert C."/>
        </authorList>
    </citation>
    <scope>NUCLEOTIDE SEQUENCE</scope>
    <source>
        <strain evidence="2">KCTC 12711</strain>
    </source>
</reference>
<feature type="compositionally biased region" description="Polar residues" evidence="1">
    <location>
        <begin position="191"/>
        <end position="200"/>
    </location>
</feature>
<keyword evidence="3" id="KW-1185">Reference proteome</keyword>